<sequence length="167" mass="19660">MCFMFLKSLLRRRVFHAFNGVYSASVLVTGVYSAFATIHQLVFQIVISLWSLFVSAAICFLCFHRISILNMMHSMYLLLMNIVMILSIIFLRFLFEFQASDRFGILFESIPIIVICAFSFFNMLYIAYVRRCIIDGLIQPVFMQQRKKIESKVVFVRREYPEIFSIQ</sequence>
<keyword evidence="1" id="KW-1133">Transmembrane helix</keyword>
<dbReference type="OMA" id="IPIAVIC"/>
<dbReference type="EMBL" id="GL870876">
    <property type="protein sequence ID" value="EIJ89238.1"/>
    <property type="molecule type" value="Genomic_DNA"/>
</dbReference>
<feature type="transmembrane region" description="Helical" evidence="1">
    <location>
        <begin position="110"/>
        <end position="129"/>
    </location>
</feature>
<dbReference type="VEuPathDB" id="MicrosporidiaDB:NEQG_00008"/>
<dbReference type="Proteomes" id="UP000002872">
    <property type="component" value="Unassembled WGS sequence"/>
</dbReference>
<evidence type="ECO:0000313" key="2">
    <source>
        <dbReference type="EMBL" id="EIJ89238.1"/>
    </source>
</evidence>
<gene>
    <name evidence="2" type="ORF">NEQG_00008</name>
</gene>
<reference evidence="2" key="1">
    <citation type="submission" date="2011-01" db="EMBL/GenBank/DDBJ databases">
        <title>The Genome Sequence of Nematocida parisii strain ERTm3.</title>
        <authorList>
            <consortium name="The Broad Institute Genome Sequencing Platform"/>
            <consortium name="The Broad Institute Genome Sequencing Center for Infectious Disease"/>
            <person name="Cuomo C."/>
            <person name="Troemel E."/>
            <person name="Young S.K."/>
            <person name="Zeng Q."/>
            <person name="Gargeya S."/>
            <person name="Fitzgerald M."/>
            <person name="Haas B."/>
            <person name="Abouelleil A."/>
            <person name="Alvarado L."/>
            <person name="Arachchi H.M."/>
            <person name="Berlin A."/>
            <person name="Chapman S.B."/>
            <person name="Gearin G."/>
            <person name="Goldberg J."/>
            <person name="Griggs A."/>
            <person name="Gujja S."/>
            <person name="Hansen M."/>
            <person name="Heiman D."/>
            <person name="Howarth C."/>
            <person name="Larimer J."/>
            <person name="Lui A."/>
            <person name="MacDonald P.J.P."/>
            <person name="McCowen C."/>
            <person name="Montmayeur A."/>
            <person name="Murphy C."/>
            <person name="Neiman D."/>
            <person name="Pearson M."/>
            <person name="Priest M."/>
            <person name="Roberts A."/>
            <person name="Saif S."/>
            <person name="Shea T."/>
            <person name="Sisk P."/>
            <person name="Stolte C."/>
            <person name="Sykes S."/>
            <person name="Wortman J."/>
            <person name="Nusbaum C."/>
            <person name="Birren B."/>
        </authorList>
    </citation>
    <scope>NUCLEOTIDE SEQUENCE</scope>
    <source>
        <strain evidence="2">ERTm3</strain>
    </source>
</reference>
<feature type="transmembrane region" description="Helical" evidence="1">
    <location>
        <begin position="41"/>
        <end position="63"/>
    </location>
</feature>
<accession>I3EJ41</accession>
<organism evidence="2 3">
    <name type="scientific">Nematocida parisii (strain ERTm3)</name>
    <name type="common">Nematode killer fungus</name>
    <dbReference type="NCBI Taxonomy" id="935791"/>
    <lineage>
        <taxon>Eukaryota</taxon>
        <taxon>Fungi</taxon>
        <taxon>Fungi incertae sedis</taxon>
        <taxon>Microsporidia</taxon>
        <taxon>Nematocida</taxon>
    </lineage>
</organism>
<keyword evidence="1" id="KW-0812">Transmembrane</keyword>
<evidence type="ECO:0000256" key="1">
    <source>
        <dbReference type="SAM" id="Phobius"/>
    </source>
</evidence>
<keyword evidence="1" id="KW-0472">Membrane</keyword>
<dbReference type="InParanoid" id="I3EJ41"/>
<feature type="transmembrane region" description="Helical" evidence="1">
    <location>
        <begin position="14"/>
        <end position="35"/>
    </location>
</feature>
<feature type="transmembrane region" description="Helical" evidence="1">
    <location>
        <begin position="75"/>
        <end position="95"/>
    </location>
</feature>
<name>I3EJ41_NEMP3</name>
<dbReference type="AlphaFoldDB" id="I3EJ41"/>
<proteinExistence type="predicted"/>
<dbReference type="HOGENOM" id="CLU_1619496_0_0_1"/>
<evidence type="ECO:0000313" key="3">
    <source>
        <dbReference type="Proteomes" id="UP000002872"/>
    </source>
</evidence>
<keyword evidence="3" id="KW-1185">Reference proteome</keyword>
<dbReference type="OrthoDB" id="2190511at2759"/>
<protein>
    <submittedName>
        <fullName evidence="2">Uncharacterized protein</fullName>
    </submittedName>
</protein>